<accession>A0A918T814</accession>
<comment type="caution">
    <text evidence="2">The sequence shown here is derived from an EMBL/GenBank/DDBJ whole genome shotgun (WGS) entry which is preliminary data.</text>
</comment>
<keyword evidence="3" id="KW-1185">Reference proteome</keyword>
<sequence>MTAYALARLRPEPVLDPEVLDYMDRIQTTLDPFGGRFLVHGAPRREVLEGRWPEALVIIGFPTYAQARAWYDSEPYQALLPLRTRHMPGDVLLIDGTPDGYDPSVTAAALRASYSAGTTPTGQETPVPPMPQ</sequence>
<protein>
    <recommendedName>
        <fullName evidence="1">DUF1330 domain-containing protein</fullName>
    </recommendedName>
</protein>
<dbReference type="InterPro" id="IPR010753">
    <property type="entry name" value="DUF1330"/>
</dbReference>
<dbReference type="PANTHER" id="PTHR41521">
    <property type="match status" value="1"/>
</dbReference>
<reference evidence="2" key="2">
    <citation type="submission" date="2020-09" db="EMBL/GenBank/DDBJ databases">
        <authorList>
            <person name="Sun Q."/>
            <person name="Ohkuma M."/>
        </authorList>
    </citation>
    <scope>NUCLEOTIDE SEQUENCE</scope>
    <source>
        <strain evidence="2">JCM 4518</strain>
    </source>
</reference>
<dbReference type="RefSeq" id="WP_189983475.1">
    <property type="nucleotide sequence ID" value="NZ_BMUL01000028.1"/>
</dbReference>
<dbReference type="Pfam" id="PF07045">
    <property type="entry name" value="DUF1330"/>
    <property type="match status" value="1"/>
</dbReference>
<dbReference type="PANTHER" id="PTHR41521:SF4">
    <property type="entry name" value="BLR0684 PROTEIN"/>
    <property type="match status" value="1"/>
</dbReference>
<dbReference type="Gene3D" id="3.30.70.100">
    <property type="match status" value="1"/>
</dbReference>
<gene>
    <name evidence="2" type="ORF">GCM10010305_61840</name>
</gene>
<dbReference type="AlphaFoldDB" id="A0A918T814"/>
<dbReference type="SUPFAM" id="SSF54909">
    <property type="entry name" value="Dimeric alpha+beta barrel"/>
    <property type="match status" value="1"/>
</dbReference>
<evidence type="ECO:0000313" key="2">
    <source>
        <dbReference type="EMBL" id="GHB10699.1"/>
    </source>
</evidence>
<organism evidence="2 3">
    <name type="scientific">Streptomyces termitum</name>
    <dbReference type="NCBI Taxonomy" id="67368"/>
    <lineage>
        <taxon>Bacteria</taxon>
        <taxon>Bacillati</taxon>
        <taxon>Actinomycetota</taxon>
        <taxon>Actinomycetes</taxon>
        <taxon>Kitasatosporales</taxon>
        <taxon>Streptomycetaceae</taxon>
        <taxon>Streptomyces</taxon>
    </lineage>
</organism>
<dbReference type="EMBL" id="BMUL01000028">
    <property type="protein sequence ID" value="GHB10699.1"/>
    <property type="molecule type" value="Genomic_DNA"/>
</dbReference>
<name>A0A918T814_9ACTN</name>
<feature type="domain" description="DUF1330" evidence="1">
    <location>
        <begin position="3"/>
        <end position="96"/>
    </location>
</feature>
<reference evidence="2" key="1">
    <citation type="journal article" date="2014" name="Int. J. Syst. Evol. Microbiol.">
        <title>Complete genome sequence of Corynebacterium casei LMG S-19264T (=DSM 44701T), isolated from a smear-ripened cheese.</title>
        <authorList>
            <consortium name="US DOE Joint Genome Institute (JGI-PGF)"/>
            <person name="Walter F."/>
            <person name="Albersmeier A."/>
            <person name="Kalinowski J."/>
            <person name="Ruckert C."/>
        </authorList>
    </citation>
    <scope>NUCLEOTIDE SEQUENCE</scope>
    <source>
        <strain evidence="2">JCM 4518</strain>
    </source>
</reference>
<evidence type="ECO:0000313" key="3">
    <source>
        <dbReference type="Proteomes" id="UP000644020"/>
    </source>
</evidence>
<evidence type="ECO:0000259" key="1">
    <source>
        <dbReference type="Pfam" id="PF07045"/>
    </source>
</evidence>
<proteinExistence type="predicted"/>
<dbReference type="InterPro" id="IPR011008">
    <property type="entry name" value="Dimeric_a/b-barrel"/>
</dbReference>
<dbReference type="Proteomes" id="UP000644020">
    <property type="component" value="Unassembled WGS sequence"/>
</dbReference>